<dbReference type="InterPro" id="IPR044631">
    <property type="entry name" value="ETO1-like"/>
</dbReference>
<feature type="region of interest" description="Disordered" evidence="3">
    <location>
        <begin position="28"/>
        <end position="62"/>
    </location>
</feature>
<sequence length="1048" mass="118238">MVGAAELTPINRKKLPCLGVRQLNNKNLPVNQNPFEHRREKEKRESIKNTAHERKEKTQKQKPFSSIYFLGKQTPHWPIACFATSLSPEVKTQNSDIILCFVVLLQKLRTLQVLFSKIYCHLDMRGLKILDRFTSTQVHAVNPTEPSNGKTHGGVSRAKFNSRLIKSFGSNSKPKTLSSGSGAEALLLPCGVPATDLLEPSIDPHLKPSDFVENLADLYRRLEGCSSQSERSLLCVEQYSLLSGHGDPKLLRRCLRAARQNAADVNDKVVLSAWLRFERREDELVGMAAMDCGGQVMECPKVALVNGVDPDLVSGHCQCGKDAAKAVSVPAFKGSECVGLDEEGSDVSFCIGDEEINCRRCKIASLSSPFEAMLYGSFKESKKGRIDFSENGISVKGMRAVEVYSRTRRLYLFSREIVVELLSFANRFCCEEMKSSCDAYLASSVDNIDDALVLIEYGLEEMAYLLVAACLQVLLRELPSSLHNSKAMKFLCSSKVRERLAMAGYGFLLYYFLSHVAMEESMVSNTTVMLLERLEECATQRWQKTLVLHQLGCVLLERRKYKEAQFHFLAAAKAGHVYSVAGVARTKYKQGQQYSAYTLMSSIINEYKPAGWMYQERALYNIGKEKILDLSTATELDPTLSFPYKYRAVANLEEKQIRAAILEIDKAVRFKLSPDCIELRAWFFIALEDYESALRDIRVLLTLEPNYMMFHGKVSGDYLVGLLSLRVKQLSEAECWMQLYDQWSSVDDIGSLAIIHQMLGHTPRKSLLQFRQSLLLLRLNCQKAAMRSLRLARNNSGSEHERLVYEGWILYDTGNREEALAKAEKSVHIQRSFEAFFLKAYVLADASLDSEASSHVIQLLEEALKCPSDGLRKGQALNNLGSIYVDCGKLDKAADCYVSALDIKHTRAHQGLARVYHLKNQRKAAYDEMTKLIEKAQSNASAYEKRSEYSDPEMTKNDLNMASQLDPLRTYPYRYRAAVLMDEQRETEAIEELTRAISFKPDLQMLHLRAAFHESIGDLSSALQDCQAALCMDPNHTDTIDLYNRARD</sequence>
<feature type="compositionally biased region" description="Basic and acidic residues" evidence="3">
    <location>
        <begin position="35"/>
        <end position="59"/>
    </location>
</feature>
<comment type="pathway">
    <text evidence="1">Protein modification; protein ubiquitination.</text>
</comment>
<dbReference type="EMBL" id="RDQH01000329">
    <property type="protein sequence ID" value="RXI04154.1"/>
    <property type="molecule type" value="Genomic_DNA"/>
</dbReference>
<dbReference type="InterPro" id="IPR000210">
    <property type="entry name" value="BTB/POZ_dom"/>
</dbReference>
<gene>
    <name evidence="5" type="ORF">DVH24_038428</name>
</gene>
<dbReference type="InterPro" id="IPR019734">
    <property type="entry name" value="TPR_rpt"/>
</dbReference>
<evidence type="ECO:0000313" key="5">
    <source>
        <dbReference type="EMBL" id="RXI04154.1"/>
    </source>
</evidence>
<reference evidence="5 6" key="1">
    <citation type="submission" date="2018-10" db="EMBL/GenBank/DDBJ databases">
        <title>A high-quality apple genome assembly.</title>
        <authorList>
            <person name="Hu J."/>
        </authorList>
    </citation>
    <scope>NUCLEOTIDE SEQUENCE [LARGE SCALE GENOMIC DNA]</scope>
    <source>
        <strain evidence="6">cv. HFTH1</strain>
        <tissue evidence="5">Young leaf</tissue>
    </source>
</reference>
<protein>
    <recommendedName>
        <fullName evidence="4">BTB domain-containing protein</fullName>
    </recommendedName>
</protein>
<keyword evidence="6" id="KW-1185">Reference proteome</keyword>
<evidence type="ECO:0000259" key="4">
    <source>
        <dbReference type="SMART" id="SM00225"/>
    </source>
</evidence>
<dbReference type="SMART" id="SM00028">
    <property type="entry name" value="TPR"/>
    <property type="match status" value="6"/>
</dbReference>
<evidence type="ECO:0000313" key="6">
    <source>
        <dbReference type="Proteomes" id="UP000290289"/>
    </source>
</evidence>
<keyword evidence="2" id="KW-0802">TPR repeat</keyword>
<dbReference type="PANTHER" id="PTHR44203:SF3">
    <property type="entry name" value="ETO1-LIKE PROTEIN 2"/>
    <property type="match status" value="1"/>
</dbReference>
<dbReference type="Proteomes" id="UP000290289">
    <property type="component" value="Chromosome 3"/>
</dbReference>
<dbReference type="InterPro" id="IPR011990">
    <property type="entry name" value="TPR-like_helical_dom_sf"/>
</dbReference>
<organism evidence="5 6">
    <name type="scientific">Malus domestica</name>
    <name type="common">Apple</name>
    <name type="synonym">Pyrus malus</name>
    <dbReference type="NCBI Taxonomy" id="3750"/>
    <lineage>
        <taxon>Eukaryota</taxon>
        <taxon>Viridiplantae</taxon>
        <taxon>Streptophyta</taxon>
        <taxon>Embryophyta</taxon>
        <taxon>Tracheophyta</taxon>
        <taxon>Spermatophyta</taxon>
        <taxon>Magnoliopsida</taxon>
        <taxon>eudicotyledons</taxon>
        <taxon>Gunneridae</taxon>
        <taxon>Pentapetalae</taxon>
        <taxon>rosids</taxon>
        <taxon>fabids</taxon>
        <taxon>Rosales</taxon>
        <taxon>Rosaceae</taxon>
        <taxon>Amygdaloideae</taxon>
        <taxon>Maleae</taxon>
        <taxon>Malus</taxon>
    </lineage>
</organism>
<dbReference type="SUPFAM" id="SSF48452">
    <property type="entry name" value="TPR-like"/>
    <property type="match status" value="2"/>
</dbReference>
<evidence type="ECO:0000256" key="2">
    <source>
        <dbReference type="PROSITE-ProRule" id="PRU00339"/>
    </source>
</evidence>
<dbReference type="SMART" id="SM00225">
    <property type="entry name" value="BTB"/>
    <property type="match status" value="1"/>
</dbReference>
<evidence type="ECO:0000256" key="1">
    <source>
        <dbReference type="ARBA" id="ARBA00004906"/>
    </source>
</evidence>
<dbReference type="Gene3D" id="3.30.710.10">
    <property type="entry name" value="Potassium Channel Kv1.1, Chain A"/>
    <property type="match status" value="1"/>
</dbReference>
<proteinExistence type="predicted"/>
<accession>A0A498KCR0</accession>
<evidence type="ECO:0000256" key="3">
    <source>
        <dbReference type="SAM" id="MobiDB-lite"/>
    </source>
</evidence>
<dbReference type="PANTHER" id="PTHR44203">
    <property type="entry name" value="ETO1-RELATED"/>
    <property type="match status" value="1"/>
</dbReference>
<feature type="domain" description="BTB" evidence="4">
    <location>
        <begin position="345"/>
        <end position="445"/>
    </location>
</feature>
<dbReference type="Pfam" id="PF13181">
    <property type="entry name" value="TPR_8"/>
    <property type="match status" value="1"/>
</dbReference>
<dbReference type="PROSITE" id="PS50005">
    <property type="entry name" value="TPR"/>
    <property type="match status" value="1"/>
</dbReference>
<dbReference type="AlphaFoldDB" id="A0A498KCR0"/>
<dbReference type="SUPFAM" id="SSF54695">
    <property type="entry name" value="POZ domain"/>
    <property type="match status" value="1"/>
</dbReference>
<comment type="caution">
    <text evidence="5">The sequence shown here is derived from an EMBL/GenBank/DDBJ whole genome shotgun (WGS) entry which is preliminary data.</text>
</comment>
<dbReference type="STRING" id="3750.A0A498KCR0"/>
<dbReference type="GO" id="GO:0010105">
    <property type="term" value="P:negative regulation of ethylene-activated signaling pathway"/>
    <property type="evidence" value="ECO:0007669"/>
    <property type="project" value="InterPro"/>
</dbReference>
<dbReference type="Gene3D" id="1.25.40.10">
    <property type="entry name" value="Tetratricopeptide repeat domain"/>
    <property type="match status" value="3"/>
</dbReference>
<dbReference type="InterPro" id="IPR011333">
    <property type="entry name" value="SKP1/BTB/POZ_sf"/>
</dbReference>
<name>A0A498KCR0_MALDO</name>
<feature type="repeat" description="TPR" evidence="2">
    <location>
        <begin position="874"/>
        <end position="907"/>
    </location>
</feature>